<keyword evidence="1" id="KW-0812">Transmembrane</keyword>
<name>A0A5M8RIJ3_9BACI</name>
<keyword evidence="1" id="KW-0472">Membrane</keyword>
<accession>A0A5M8RIJ3</accession>
<feature type="transmembrane region" description="Helical" evidence="1">
    <location>
        <begin position="7"/>
        <end position="27"/>
    </location>
</feature>
<feature type="transmembrane region" description="Helical" evidence="1">
    <location>
        <begin position="39"/>
        <end position="59"/>
    </location>
</feature>
<evidence type="ECO:0000256" key="1">
    <source>
        <dbReference type="SAM" id="Phobius"/>
    </source>
</evidence>
<reference evidence="2 3" key="1">
    <citation type="submission" date="2018-08" db="EMBL/GenBank/DDBJ databases">
        <title>Bacillus phenotypic plasticity.</title>
        <authorList>
            <person name="Hurtado E."/>
        </authorList>
    </citation>
    <scope>NUCLEOTIDE SEQUENCE [LARGE SCALE GENOMIC DNA]</scope>
    <source>
        <strain evidence="2 3">427</strain>
    </source>
</reference>
<comment type="caution">
    <text evidence="2">The sequence shown here is derived from an EMBL/GenBank/DDBJ whole genome shotgun (WGS) entry which is preliminary data.</text>
</comment>
<proteinExistence type="predicted"/>
<protein>
    <submittedName>
        <fullName evidence="2">Uncharacterized protein</fullName>
    </submittedName>
</protein>
<sequence length="125" mass="14596">MNVIKKIIVGFFTCLLTFLALIYLNLYRVGVIDEWNGTFLYGAFLFSYIPIMALIEYFIFNFIIKQFSFRFSVRVTLVTLLTVLVNSMIIYFQSKQILFTGMTAISTLVMSLILPFIKEKNRTEQ</sequence>
<feature type="transmembrane region" description="Helical" evidence="1">
    <location>
        <begin position="97"/>
        <end position="117"/>
    </location>
</feature>
<evidence type="ECO:0000313" key="2">
    <source>
        <dbReference type="EMBL" id="KAA6446686.1"/>
    </source>
</evidence>
<dbReference type="EMBL" id="QSND01000008">
    <property type="protein sequence ID" value="KAA6446686.1"/>
    <property type="molecule type" value="Genomic_DNA"/>
</dbReference>
<organism evidence="2 3">
    <name type="scientific">Bacillus swezeyi</name>
    <dbReference type="NCBI Taxonomy" id="1925020"/>
    <lineage>
        <taxon>Bacteria</taxon>
        <taxon>Bacillati</taxon>
        <taxon>Bacillota</taxon>
        <taxon>Bacilli</taxon>
        <taxon>Bacillales</taxon>
        <taxon>Bacillaceae</taxon>
        <taxon>Bacillus</taxon>
    </lineage>
</organism>
<dbReference type="AlphaFoldDB" id="A0A5M8RIJ3"/>
<dbReference type="Proteomes" id="UP000324326">
    <property type="component" value="Unassembled WGS sequence"/>
</dbReference>
<keyword evidence="1" id="KW-1133">Transmembrane helix</keyword>
<gene>
    <name evidence="2" type="ORF">DX927_23635</name>
</gene>
<feature type="transmembrane region" description="Helical" evidence="1">
    <location>
        <begin position="71"/>
        <end position="91"/>
    </location>
</feature>
<evidence type="ECO:0000313" key="3">
    <source>
        <dbReference type="Proteomes" id="UP000324326"/>
    </source>
</evidence>